<dbReference type="Pfam" id="PF13868">
    <property type="entry name" value="TPH"/>
    <property type="match status" value="1"/>
</dbReference>
<proteinExistence type="predicted"/>
<evidence type="ECO:0000313" key="4">
    <source>
        <dbReference type="EMBL" id="EDW30685.1"/>
    </source>
</evidence>
<evidence type="ECO:0000256" key="2">
    <source>
        <dbReference type="SAM" id="Coils"/>
    </source>
</evidence>
<dbReference type="HOGENOM" id="CLU_541076_0_0_1"/>
<dbReference type="eggNOG" id="ENOG502T91J">
    <property type="taxonomic scope" value="Eukaryota"/>
</dbReference>
<name>B4H2W8_DROPE</name>
<gene>
    <name evidence="4" type="primary">Dper\GL26723</name>
    <name evidence="4" type="ORF">Dper_GL26723</name>
</gene>
<keyword evidence="1 2" id="KW-0175">Coiled coil</keyword>
<evidence type="ECO:0000313" key="5">
    <source>
        <dbReference type="Proteomes" id="UP000008744"/>
    </source>
</evidence>
<reference evidence="4 5" key="1">
    <citation type="journal article" date="2007" name="Nature">
        <title>Evolution of genes and genomes on the Drosophila phylogeny.</title>
        <authorList>
            <consortium name="Drosophila 12 Genomes Consortium"/>
            <person name="Clark A.G."/>
            <person name="Eisen M.B."/>
            <person name="Smith D.R."/>
            <person name="Bergman C.M."/>
            <person name="Oliver B."/>
            <person name="Markow T.A."/>
            <person name="Kaufman T.C."/>
            <person name="Kellis M."/>
            <person name="Gelbart W."/>
            <person name="Iyer V.N."/>
            <person name="Pollard D.A."/>
            <person name="Sackton T.B."/>
            <person name="Larracuente A.M."/>
            <person name="Singh N.D."/>
            <person name="Abad J.P."/>
            <person name="Abt D.N."/>
            <person name="Adryan B."/>
            <person name="Aguade M."/>
            <person name="Akashi H."/>
            <person name="Anderson W.W."/>
            <person name="Aquadro C.F."/>
            <person name="Ardell D.H."/>
            <person name="Arguello R."/>
            <person name="Artieri C.G."/>
            <person name="Barbash D.A."/>
            <person name="Barker D."/>
            <person name="Barsanti P."/>
            <person name="Batterham P."/>
            <person name="Batzoglou S."/>
            <person name="Begun D."/>
            <person name="Bhutkar A."/>
            <person name="Blanco E."/>
            <person name="Bosak S.A."/>
            <person name="Bradley R.K."/>
            <person name="Brand A.D."/>
            <person name="Brent M.R."/>
            <person name="Brooks A.N."/>
            <person name="Brown R.H."/>
            <person name="Butlin R.K."/>
            <person name="Caggese C."/>
            <person name="Calvi B.R."/>
            <person name="Bernardo de Carvalho A."/>
            <person name="Caspi A."/>
            <person name="Castrezana S."/>
            <person name="Celniker S.E."/>
            <person name="Chang J.L."/>
            <person name="Chapple C."/>
            <person name="Chatterji S."/>
            <person name="Chinwalla A."/>
            <person name="Civetta A."/>
            <person name="Clifton S.W."/>
            <person name="Comeron J.M."/>
            <person name="Costello J.C."/>
            <person name="Coyne J.A."/>
            <person name="Daub J."/>
            <person name="David R.G."/>
            <person name="Delcher A.L."/>
            <person name="Delehaunty K."/>
            <person name="Do C.B."/>
            <person name="Ebling H."/>
            <person name="Edwards K."/>
            <person name="Eickbush T."/>
            <person name="Evans J.D."/>
            <person name="Filipski A."/>
            <person name="Findeiss S."/>
            <person name="Freyhult E."/>
            <person name="Fulton L."/>
            <person name="Fulton R."/>
            <person name="Garcia A.C."/>
            <person name="Gardiner A."/>
            <person name="Garfield D.A."/>
            <person name="Garvin B.E."/>
            <person name="Gibson G."/>
            <person name="Gilbert D."/>
            <person name="Gnerre S."/>
            <person name="Godfrey J."/>
            <person name="Good R."/>
            <person name="Gotea V."/>
            <person name="Gravely B."/>
            <person name="Greenberg A.J."/>
            <person name="Griffiths-Jones S."/>
            <person name="Gross S."/>
            <person name="Guigo R."/>
            <person name="Gustafson E.A."/>
            <person name="Haerty W."/>
            <person name="Hahn M.W."/>
            <person name="Halligan D.L."/>
            <person name="Halpern A.L."/>
            <person name="Halter G.M."/>
            <person name="Han M.V."/>
            <person name="Heger A."/>
            <person name="Hillier L."/>
            <person name="Hinrichs A.S."/>
            <person name="Holmes I."/>
            <person name="Hoskins R.A."/>
            <person name="Hubisz M.J."/>
            <person name="Hultmark D."/>
            <person name="Huntley M.A."/>
            <person name="Jaffe D.B."/>
            <person name="Jagadeeshan S."/>
            <person name="Jeck W.R."/>
            <person name="Johnson J."/>
            <person name="Jones C.D."/>
            <person name="Jordan W.C."/>
            <person name="Karpen G.H."/>
            <person name="Kataoka E."/>
            <person name="Keightley P.D."/>
            <person name="Kheradpour P."/>
            <person name="Kirkness E.F."/>
            <person name="Koerich L.B."/>
            <person name="Kristiansen K."/>
            <person name="Kudrna D."/>
            <person name="Kulathinal R.J."/>
            <person name="Kumar S."/>
            <person name="Kwok R."/>
            <person name="Lander E."/>
            <person name="Langley C.H."/>
            <person name="Lapoint R."/>
            <person name="Lazzaro B.P."/>
            <person name="Lee S.J."/>
            <person name="Levesque L."/>
            <person name="Li R."/>
            <person name="Lin C.F."/>
            <person name="Lin M.F."/>
            <person name="Lindblad-Toh K."/>
            <person name="Llopart A."/>
            <person name="Long M."/>
            <person name="Low L."/>
            <person name="Lozovsky E."/>
            <person name="Lu J."/>
            <person name="Luo M."/>
            <person name="Machado C.A."/>
            <person name="Makalowski W."/>
            <person name="Marzo M."/>
            <person name="Matsuda M."/>
            <person name="Matzkin L."/>
            <person name="McAllister B."/>
            <person name="McBride C.S."/>
            <person name="McKernan B."/>
            <person name="McKernan K."/>
            <person name="Mendez-Lago M."/>
            <person name="Minx P."/>
            <person name="Mollenhauer M.U."/>
            <person name="Montooth K."/>
            <person name="Mount S.M."/>
            <person name="Mu X."/>
            <person name="Myers E."/>
            <person name="Negre B."/>
            <person name="Newfeld S."/>
            <person name="Nielsen R."/>
            <person name="Noor M.A."/>
            <person name="O'Grady P."/>
            <person name="Pachter L."/>
            <person name="Papaceit M."/>
            <person name="Parisi M.J."/>
            <person name="Parisi M."/>
            <person name="Parts L."/>
            <person name="Pedersen J.S."/>
            <person name="Pesole G."/>
            <person name="Phillippy A.M."/>
            <person name="Ponting C.P."/>
            <person name="Pop M."/>
            <person name="Porcelli D."/>
            <person name="Powell J.R."/>
            <person name="Prohaska S."/>
            <person name="Pruitt K."/>
            <person name="Puig M."/>
            <person name="Quesneville H."/>
            <person name="Ram K.R."/>
            <person name="Rand D."/>
            <person name="Rasmussen M.D."/>
            <person name="Reed L.K."/>
            <person name="Reenan R."/>
            <person name="Reily A."/>
            <person name="Remington K.A."/>
            <person name="Rieger T.T."/>
            <person name="Ritchie M.G."/>
            <person name="Robin C."/>
            <person name="Rogers Y.H."/>
            <person name="Rohde C."/>
            <person name="Rozas J."/>
            <person name="Rubenfield M.J."/>
            <person name="Ruiz A."/>
            <person name="Russo S."/>
            <person name="Salzberg S.L."/>
            <person name="Sanchez-Gracia A."/>
            <person name="Saranga D.J."/>
            <person name="Sato H."/>
            <person name="Schaeffer S.W."/>
            <person name="Schatz M.C."/>
            <person name="Schlenke T."/>
            <person name="Schwartz R."/>
            <person name="Segarra C."/>
            <person name="Singh R.S."/>
            <person name="Sirot L."/>
            <person name="Sirota M."/>
            <person name="Sisneros N.B."/>
            <person name="Smith C.D."/>
            <person name="Smith T.F."/>
            <person name="Spieth J."/>
            <person name="Stage D.E."/>
            <person name="Stark A."/>
            <person name="Stephan W."/>
            <person name="Strausberg R.L."/>
            <person name="Strempel S."/>
            <person name="Sturgill D."/>
            <person name="Sutton G."/>
            <person name="Sutton G.G."/>
            <person name="Tao W."/>
            <person name="Teichmann S."/>
            <person name="Tobari Y.N."/>
            <person name="Tomimura Y."/>
            <person name="Tsolas J.M."/>
            <person name="Valente V.L."/>
            <person name="Venter E."/>
            <person name="Venter J.C."/>
            <person name="Vicario S."/>
            <person name="Vieira F.G."/>
            <person name="Vilella A.J."/>
            <person name="Villasante A."/>
            <person name="Walenz B."/>
            <person name="Wang J."/>
            <person name="Wasserman M."/>
            <person name="Watts T."/>
            <person name="Wilson D."/>
            <person name="Wilson R.K."/>
            <person name="Wing R.A."/>
            <person name="Wolfner M.F."/>
            <person name="Wong A."/>
            <person name="Wong G.K."/>
            <person name="Wu C.I."/>
            <person name="Wu G."/>
            <person name="Yamamoto D."/>
            <person name="Yang H.P."/>
            <person name="Yang S.P."/>
            <person name="Yorke J.A."/>
            <person name="Yoshida K."/>
            <person name="Zdobnov E."/>
            <person name="Zhang P."/>
            <person name="Zhang Y."/>
            <person name="Zimin A.V."/>
            <person name="Baldwin J."/>
            <person name="Abdouelleil A."/>
            <person name="Abdulkadir J."/>
            <person name="Abebe A."/>
            <person name="Abera B."/>
            <person name="Abreu J."/>
            <person name="Acer S.C."/>
            <person name="Aftuck L."/>
            <person name="Alexander A."/>
            <person name="An P."/>
            <person name="Anderson E."/>
            <person name="Anderson S."/>
            <person name="Arachi H."/>
            <person name="Azer M."/>
            <person name="Bachantsang P."/>
            <person name="Barry A."/>
            <person name="Bayul T."/>
            <person name="Berlin A."/>
            <person name="Bessette D."/>
            <person name="Bloom T."/>
            <person name="Blye J."/>
            <person name="Boguslavskiy L."/>
            <person name="Bonnet C."/>
            <person name="Boukhgalter B."/>
            <person name="Bourzgui I."/>
            <person name="Brown A."/>
            <person name="Cahill P."/>
            <person name="Channer S."/>
            <person name="Cheshatsang Y."/>
            <person name="Chuda L."/>
            <person name="Citroen M."/>
            <person name="Collymore A."/>
            <person name="Cooke P."/>
            <person name="Costello M."/>
            <person name="D'Aco K."/>
            <person name="Daza R."/>
            <person name="De Haan G."/>
            <person name="DeGray S."/>
            <person name="DeMaso C."/>
            <person name="Dhargay N."/>
            <person name="Dooley K."/>
            <person name="Dooley E."/>
            <person name="Doricent M."/>
            <person name="Dorje P."/>
            <person name="Dorjee K."/>
            <person name="Dupes A."/>
            <person name="Elong R."/>
            <person name="Falk J."/>
            <person name="Farina A."/>
            <person name="Faro S."/>
            <person name="Ferguson D."/>
            <person name="Fisher S."/>
            <person name="Foley C.D."/>
            <person name="Franke A."/>
            <person name="Friedrich D."/>
            <person name="Gadbois L."/>
            <person name="Gearin G."/>
            <person name="Gearin C.R."/>
            <person name="Giannoukos G."/>
            <person name="Goode T."/>
            <person name="Graham J."/>
            <person name="Grandbois E."/>
            <person name="Grewal S."/>
            <person name="Gyaltsen K."/>
            <person name="Hafez N."/>
            <person name="Hagos B."/>
            <person name="Hall J."/>
            <person name="Henson C."/>
            <person name="Hollinger A."/>
            <person name="Honan T."/>
            <person name="Huard M.D."/>
            <person name="Hughes L."/>
            <person name="Hurhula B."/>
            <person name="Husby M.E."/>
            <person name="Kamat A."/>
            <person name="Kanga B."/>
            <person name="Kashin S."/>
            <person name="Khazanovich D."/>
            <person name="Kisner P."/>
            <person name="Lance K."/>
            <person name="Lara M."/>
            <person name="Lee W."/>
            <person name="Lennon N."/>
            <person name="Letendre F."/>
            <person name="LeVine R."/>
            <person name="Lipovsky A."/>
            <person name="Liu X."/>
            <person name="Liu J."/>
            <person name="Liu S."/>
            <person name="Lokyitsang T."/>
            <person name="Lokyitsang Y."/>
            <person name="Lubonja R."/>
            <person name="Lui A."/>
            <person name="MacDonald P."/>
            <person name="Magnisalis V."/>
            <person name="Maru K."/>
            <person name="Matthews C."/>
            <person name="McCusker W."/>
            <person name="McDonough S."/>
            <person name="Mehta T."/>
            <person name="Meldrim J."/>
            <person name="Meneus L."/>
            <person name="Mihai O."/>
            <person name="Mihalev A."/>
            <person name="Mihova T."/>
            <person name="Mittelman R."/>
            <person name="Mlenga V."/>
            <person name="Montmayeur A."/>
            <person name="Mulrain L."/>
            <person name="Navidi A."/>
            <person name="Naylor J."/>
            <person name="Negash T."/>
            <person name="Nguyen T."/>
            <person name="Nguyen N."/>
            <person name="Nicol R."/>
            <person name="Norbu C."/>
            <person name="Norbu N."/>
            <person name="Novod N."/>
            <person name="O'Neill B."/>
            <person name="Osman S."/>
            <person name="Markiewicz E."/>
            <person name="Oyono O.L."/>
            <person name="Patti C."/>
            <person name="Phunkhang P."/>
            <person name="Pierre F."/>
            <person name="Priest M."/>
            <person name="Raghuraman S."/>
            <person name="Rege F."/>
            <person name="Reyes R."/>
            <person name="Rise C."/>
            <person name="Rogov P."/>
            <person name="Ross K."/>
            <person name="Ryan E."/>
            <person name="Settipalli S."/>
            <person name="Shea T."/>
            <person name="Sherpa N."/>
            <person name="Shi L."/>
            <person name="Shih D."/>
            <person name="Sparrow T."/>
            <person name="Spaulding J."/>
            <person name="Stalker J."/>
            <person name="Stange-Thomann N."/>
            <person name="Stavropoulos S."/>
            <person name="Stone C."/>
            <person name="Strader C."/>
            <person name="Tesfaye S."/>
            <person name="Thomson T."/>
            <person name="Thoulutsang Y."/>
            <person name="Thoulutsang D."/>
            <person name="Topham K."/>
            <person name="Topping I."/>
            <person name="Tsamla T."/>
            <person name="Vassiliev H."/>
            <person name="Vo A."/>
            <person name="Wangchuk T."/>
            <person name="Wangdi T."/>
            <person name="Weiand M."/>
            <person name="Wilkinson J."/>
            <person name="Wilson A."/>
            <person name="Yadav S."/>
            <person name="Young G."/>
            <person name="Yu Q."/>
            <person name="Zembek L."/>
            <person name="Zhong D."/>
            <person name="Zimmer A."/>
            <person name="Zwirko Z."/>
            <person name="Jaffe D.B."/>
            <person name="Alvarez P."/>
            <person name="Brockman W."/>
            <person name="Butler J."/>
            <person name="Chin C."/>
            <person name="Gnerre S."/>
            <person name="Grabherr M."/>
            <person name="Kleber M."/>
            <person name="Mauceli E."/>
            <person name="MacCallum I."/>
        </authorList>
    </citation>
    <scope>NUCLEOTIDE SEQUENCE [LARGE SCALE GENOMIC DNA]</scope>
    <source>
        <strain evidence="5">MSH-3 / Tucson 14011-0111.49</strain>
    </source>
</reference>
<evidence type="ECO:0000256" key="1">
    <source>
        <dbReference type="ARBA" id="ARBA00023054"/>
    </source>
</evidence>
<dbReference type="STRING" id="7234.B4H2W8"/>
<dbReference type="Proteomes" id="UP000008744">
    <property type="component" value="Unassembled WGS sequence"/>
</dbReference>
<keyword evidence="5" id="KW-1185">Reference proteome</keyword>
<dbReference type="OMA" id="MCFGERQ"/>
<feature type="coiled-coil region" evidence="2">
    <location>
        <begin position="181"/>
        <end position="252"/>
    </location>
</feature>
<dbReference type="OrthoDB" id="7883258at2759"/>
<sequence length="480" mass="55358">MLPAIKGDKWQQQRRSRYGAWDDPGVSMFAVVGQEPLDNMLTMMTPLPLGTSDLDKEAYPMIHKTSDADYAVFRTVKFHVEQLVFDRTLQMRPKESQKRIDTEIIRALVKERRSEMVAASRRIQLQRNVPELRDLQLEINVAKTAPERQEEHALGSEAEKQLELQLGKEKLVAEKKTKAFREALMSQLAETTKNRLQEQQETQARERRELLELQKNYALEQSQEAEKLALRRKELQESLKKTTAQKQAALEIEARKNVGRPQRGILDSFGPRTAAFVAKDMKRRADEIQAREINSARLGAELSQIRRDRETNDELFIDLLEREYHAKDSKKFLEKIAAQQAASYANREQVCLQRTAAKYFREQWAAIGNNIPRDSTSFGERQHRLNTGRNAMMHEKNMQCHHEMVELAIANKHRRKADAEATCGITSALAQLQNAEDLAVKEERLRMLRSEPREVLNAIRPFALTASEHTVLNLETSKRI</sequence>
<organism evidence="5">
    <name type="scientific">Drosophila persimilis</name>
    <name type="common">Fruit fly</name>
    <dbReference type="NCBI Taxonomy" id="7234"/>
    <lineage>
        <taxon>Eukaryota</taxon>
        <taxon>Metazoa</taxon>
        <taxon>Ecdysozoa</taxon>
        <taxon>Arthropoda</taxon>
        <taxon>Hexapoda</taxon>
        <taxon>Insecta</taxon>
        <taxon>Pterygota</taxon>
        <taxon>Neoptera</taxon>
        <taxon>Endopterygota</taxon>
        <taxon>Diptera</taxon>
        <taxon>Brachycera</taxon>
        <taxon>Muscomorpha</taxon>
        <taxon>Ephydroidea</taxon>
        <taxon>Drosophilidae</taxon>
        <taxon>Drosophila</taxon>
        <taxon>Sophophora</taxon>
    </lineage>
</organism>
<dbReference type="InterPro" id="IPR043597">
    <property type="entry name" value="TPH_dom"/>
</dbReference>
<dbReference type="PhylomeDB" id="B4H2W8"/>
<dbReference type="EMBL" id="CH479204">
    <property type="protein sequence ID" value="EDW30685.1"/>
    <property type="molecule type" value="Genomic_DNA"/>
</dbReference>
<dbReference type="AlphaFoldDB" id="B4H2W8"/>
<feature type="domain" description="Trichohyalin-plectin-homology" evidence="3">
    <location>
        <begin position="132"/>
        <end position="459"/>
    </location>
</feature>
<protein>
    <submittedName>
        <fullName evidence="4">GL26723</fullName>
    </submittedName>
</protein>
<accession>B4H2W8</accession>
<evidence type="ECO:0000259" key="3">
    <source>
        <dbReference type="Pfam" id="PF13868"/>
    </source>
</evidence>